<protein>
    <recommendedName>
        <fullName evidence="3">DNA replication complex GINS protein SLD5</fullName>
    </recommendedName>
    <alternativeName>
        <fullName evidence="6">GINS complex subunit 4</fullName>
    </alternativeName>
</protein>
<feature type="domain" description="GINS subunit" evidence="8">
    <location>
        <begin position="26"/>
        <end position="80"/>
    </location>
</feature>
<evidence type="ECO:0000313" key="10">
    <source>
        <dbReference type="EMBL" id="KAK2579976.1"/>
    </source>
</evidence>
<dbReference type="Pfam" id="PF05916">
    <property type="entry name" value="Sld5"/>
    <property type="match status" value="1"/>
</dbReference>
<dbReference type="SUPFAM" id="SSF160059">
    <property type="entry name" value="PriA/YqbF domain"/>
    <property type="match status" value="1"/>
</dbReference>
<evidence type="ECO:0000256" key="2">
    <source>
        <dbReference type="ARBA" id="ARBA00008187"/>
    </source>
</evidence>
<organism evidence="10 11">
    <name type="scientific">Odynerus spinipes</name>
    <dbReference type="NCBI Taxonomy" id="1348599"/>
    <lineage>
        <taxon>Eukaryota</taxon>
        <taxon>Metazoa</taxon>
        <taxon>Ecdysozoa</taxon>
        <taxon>Arthropoda</taxon>
        <taxon>Hexapoda</taxon>
        <taxon>Insecta</taxon>
        <taxon>Pterygota</taxon>
        <taxon>Neoptera</taxon>
        <taxon>Endopterygota</taxon>
        <taxon>Hymenoptera</taxon>
        <taxon>Apocrita</taxon>
        <taxon>Aculeata</taxon>
        <taxon>Vespoidea</taxon>
        <taxon>Vespidae</taxon>
        <taxon>Eumeninae</taxon>
        <taxon>Odynerus</taxon>
    </lineage>
</organism>
<dbReference type="EMBL" id="JAIFRP010000068">
    <property type="protein sequence ID" value="KAK2579976.1"/>
    <property type="molecule type" value="Genomic_DNA"/>
</dbReference>
<dbReference type="Gene3D" id="1.20.58.1030">
    <property type="match status" value="1"/>
</dbReference>
<dbReference type="InterPro" id="IPR008591">
    <property type="entry name" value="GINS_Sld5"/>
</dbReference>
<evidence type="ECO:0000259" key="8">
    <source>
        <dbReference type="Pfam" id="PF05916"/>
    </source>
</evidence>
<evidence type="ECO:0000256" key="1">
    <source>
        <dbReference type="ARBA" id="ARBA00004123"/>
    </source>
</evidence>
<proteinExistence type="inferred from homology"/>
<feature type="compositionally biased region" description="Acidic residues" evidence="7">
    <location>
        <begin position="1"/>
        <end position="18"/>
    </location>
</feature>
<evidence type="ECO:0000256" key="3">
    <source>
        <dbReference type="ARBA" id="ARBA00014804"/>
    </source>
</evidence>
<dbReference type="InterPro" id="IPR031633">
    <property type="entry name" value="SLD5_C"/>
</dbReference>
<reference evidence="10" key="1">
    <citation type="submission" date="2021-08" db="EMBL/GenBank/DDBJ databases">
        <authorList>
            <person name="Misof B."/>
            <person name="Oliver O."/>
            <person name="Podsiadlowski L."/>
            <person name="Donath A."/>
            <person name="Peters R."/>
            <person name="Mayer C."/>
            <person name="Rust J."/>
            <person name="Gunkel S."/>
            <person name="Lesny P."/>
            <person name="Martin S."/>
            <person name="Oeyen J.P."/>
            <person name="Petersen M."/>
            <person name="Panagiotis P."/>
            <person name="Wilbrandt J."/>
            <person name="Tanja T."/>
        </authorList>
    </citation>
    <scope>NUCLEOTIDE SEQUENCE</scope>
    <source>
        <strain evidence="10">GBR_01_08_01A</strain>
        <tissue evidence="10">Thorax + abdomen</tissue>
    </source>
</reference>
<dbReference type="InterPro" id="IPR021151">
    <property type="entry name" value="GINS_A"/>
</dbReference>
<accession>A0AAD9VM87</accession>
<dbReference type="Gene3D" id="3.40.5.60">
    <property type="match status" value="1"/>
</dbReference>
<sequence>MEDMSEENISEVEAEEEEITHMEENMKSYLRTRLEKIERYTIHILSEEAARESGEAYLTPGELRFAKNYLNSVENLFKALALQHMPANFQGLDANKMSTKPNMKTHVFVKAKESISGIILPDVIDEEIDFEVGSQHIITYNAVAKFVKNGAIQLI</sequence>
<dbReference type="PANTHER" id="PTHR21206:SF0">
    <property type="entry name" value="DNA REPLICATION COMPLEX GINS PROTEIN SLD5"/>
    <property type="match status" value="1"/>
</dbReference>
<evidence type="ECO:0000256" key="7">
    <source>
        <dbReference type="SAM" id="MobiDB-lite"/>
    </source>
</evidence>
<dbReference type="GO" id="GO:0000811">
    <property type="term" value="C:GINS complex"/>
    <property type="evidence" value="ECO:0007669"/>
    <property type="project" value="TreeGrafter"/>
</dbReference>
<evidence type="ECO:0000256" key="6">
    <source>
        <dbReference type="ARBA" id="ARBA00030869"/>
    </source>
</evidence>
<keyword evidence="4" id="KW-0235">DNA replication</keyword>
<feature type="region of interest" description="Disordered" evidence="7">
    <location>
        <begin position="1"/>
        <end position="21"/>
    </location>
</feature>
<evidence type="ECO:0000256" key="5">
    <source>
        <dbReference type="ARBA" id="ARBA00023242"/>
    </source>
</evidence>
<evidence type="ECO:0000256" key="4">
    <source>
        <dbReference type="ARBA" id="ARBA00022705"/>
    </source>
</evidence>
<feature type="domain" description="DNA replication complex GINS protein SLD5 C-terminal" evidence="9">
    <location>
        <begin position="101"/>
        <end position="155"/>
    </location>
</feature>
<reference evidence="10" key="2">
    <citation type="journal article" date="2023" name="Commun. Biol.">
        <title>Intrasexual cuticular hydrocarbon dimorphism in a wasp sheds light on hydrocarbon biosynthesis genes in Hymenoptera.</title>
        <authorList>
            <person name="Moris V.C."/>
            <person name="Podsiadlowski L."/>
            <person name="Martin S."/>
            <person name="Oeyen J.P."/>
            <person name="Donath A."/>
            <person name="Petersen M."/>
            <person name="Wilbrandt J."/>
            <person name="Misof B."/>
            <person name="Liedtke D."/>
            <person name="Thamm M."/>
            <person name="Scheiner R."/>
            <person name="Schmitt T."/>
            <person name="Niehuis O."/>
        </authorList>
    </citation>
    <scope>NUCLEOTIDE SEQUENCE</scope>
    <source>
        <strain evidence="10">GBR_01_08_01A</strain>
    </source>
</reference>
<evidence type="ECO:0000313" key="11">
    <source>
        <dbReference type="Proteomes" id="UP001258017"/>
    </source>
</evidence>
<comment type="caution">
    <text evidence="10">The sequence shown here is derived from an EMBL/GenBank/DDBJ whole genome shotgun (WGS) entry which is preliminary data.</text>
</comment>
<dbReference type="SUPFAM" id="SSF158573">
    <property type="entry name" value="GINS helical bundle-like"/>
    <property type="match status" value="1"/>
</dbReference>
<dbReference type="PANTHER" id="PTHR21206">
    <property type="entry name" value="SLD5 PROTEIN"/>
    <property type="match status" value="1"/>
</dbReference>
<comment type="subcellular location">
    <subcellularLocation>
        <location evidence="1">Nucleus</location>
    </subcellularLocation>
</comment>
<dbReference type="PIRSF" id="PIRSF007764">
    <property type="entry name" value="Sld5"/>
    <property type="match status" value="1"/>
</dbReference>
<keyword evidence="11" id="KW-1185">Reference proteome</keyword>
<gene>
    <name evidence="10" type="ORF">KPH14_012236</name>
</gene>
<name>A0AAD9VM87_9HYME</name>
<keyword evidence="5" id="KW-0539">Nucleus</keyword>
<dbReference type="InterPro" id="IPR036224">
    <property type="entry name" value="GINS_bundle-like_dom_sf"/>
</dbReference>
<comment type="similarity">
    <text evidence="2">Belongs to the GINS4/SLD5 family.</text>
</comment>
<dbReference type="AlphaFoldDB" id="A0AAD9VM87"/>
<dbReference type="GO" id="GO:0000727">
    <property type="term" value="P:double-strand break repair via break-induced replication"/>
    <property type="evidence" value="ECO:0007669"/>
    <property type="project" value="TreeGrafter"/>
</dbReference>
<dbReference type="Proteomes" id="UP001258017">
    <property type="component" value="Unassembled WGS sequence"/>
</dbReference>
<evidence type="ECO:0000259" key="9">
    <source>
        <dbReference type="Pfam" id="PF16922"/>
    </source>
</evidence>
<dbReference type="GO" id="GO:0006261">
    <property type="term" value="P:DNA-templated DNA replication"/>
    <property type="evidence" value="ECO:0007669"/>
    <property type="project" value="InterPro"/>
</dbReference>
<dbReference type="CDD" id="cd21692">
    <property type="entry name" value="GINS_B_Sld5"/>
    <property type="match status" value="1"/>
</dbReference>
<dbReference type="Pfam" id="PF16922">
    <property type="entry name" value="SLD5_C"/>
    <property type="match status" value="1"/>
</dbReference>